<dbReference type="GO" id="GO:0005524">
    <property type="term" value="F:ATP binding"/>
    <property type="evidence" value="ECO:0007669"/>
    <property type="project" value="UniProtKB-KW"/>
</dbReference>
<gene>
    <name evidence="6" type="ORF">DFR37_101551</name>
</gene>
<dbReference type="AlphaFoldDB" id="A0A366HKE0"/>
<dbReference type="InterPro" id="IPR000873">
    <property type="entry name" value="AMP-dep_synth/lig_dom"/>
</dbReference>
<keyword evidence="3" id="KW-0547">Nucleotide-binding</keyword>
<sequence>MNDRYPDLYSSYQWFVPTQFNIAQACVHRWAENPHEGRRPAIYFEDEHGAAQVWSYTQLAETCNRLANGLVKMGVNPGDRVAIVMEQRPEFVVACMAVLSVGAIAVPLSAQWGPDGLGVRLRDAEARVAVVDTASGADLLQAQVRCPALAQIVGLGFQHDNILPWNSLLARQPVDFKPVPTRSDSPALLLYGSTGPSGKTLGTVHAHSTLIGNLPGFVAGQNWFPQTGNVFWSPSEWTWYGGLLNALLPTMYFGRSIVATTAPLSGAGALDILERYRVTNAFFVPSALELIMAAAPTPRESHDLALRNIMASGASLPIHVYEWCRQALGVTPNEMFGQAQANHVVGNSHLKWPAIPGSLGRPYPGHLVTVLDDDGNPCPANIVGEIAVNRYDIQGYPDPAVFQRYWRNEAATHAHLRGDWLLTGDLAIVDKQGYFWHCGQRGNTPNSPGQHIQPADILLARAK</sequence>
<dbReference type="GO" id="GO:0006637">
    <property type="term" value="P:acyl-CoA metabolic process"/>
    <property type="evidence" value="ECO:0007669"/>
    <property type="project" value="TreeGrafter"/>
</dbReference>
<dbReference type="GO" id="GO:0004321">
    <property type="term" value="F:fatty-acyl-CoA synthase activity"/>
    <property type="evidence" value="ECO:0007669"/>
    <property type="project" value="TreeGrafter"/>
</dbReference>
<evidence type="ECO:0000256" key="3">
    <source>
        <dbReference type="ARBA" id="ARBA00022741"/>
    </source>
</evidence>
<dbReference type="PROSITE" id="PS51257">
    <property type="entry name" value="PROKAR_LIPOPROTEIN"/>
    <property type="match status" value="1"/>
</dbReference>
<dbReference type="SUPFAM" id="SSF56801">
    <property type="entry name" value="Acetyl-CoA synthetase-like"/>
    <property type="match status" value="1"/>
</dbReference>
<comment type="caution">
    <text evidence="6">The sequence shown here is derived from an EMBL/GenBank/DDBJ whole genome shotgun (WGS) entry which is preliminary data.</text>
</comment>
<dbReference type="RefSeq" id="WP_113931691.1">
    <property type="nucleotide sequence ID" value="NZ_JACCEU010000001.1"/>
</dbReference>
<proteinExistence type="inferred from homology"/>
<dbReference type="InterPro" id="IPR042099">
    <property type="entry name" value="ANL_N_sf"/>
</dbReference>
<evidence type="ECO:0000313" key="6">
    <source>
        <dbReference type="EMBL" id="RBP43419.1"/>
    </source>
</evidence>
<dbReference type="Gene3D" id="3.40.50.12780">
    <property type="entry name" value="N-terminal domain of ligase-like"/>
    <property type="match status" value="1"/>
</dbReference>
<dbReference type="Proteomes" id="UP000253628">
    <property type="component" value="Unassembled WGS sequence"/>
</dbReference>
<keyword evidence="7" id="KW-1185">Reference proteome</keyword>
<protein>
    <submittedName>
        <fullName evidence="6">Acetyl-CoA synthetase</fullName>
    </submittedName>
</protein>
<accession>A0A366HKE0</accession>
<evidence type="ECO:0000259" key="5">
    <source>
        <dbReference type="Pfam" id="PF00501"/>
    </source>
</evidence>
<dbReference type="PANTHER" id="PTHR43605:SF10">
    <property type="entry name" value="ACYL-COA SYNTHETASE MEDIUM CHAIN FAMILY MEMBER 3"/>
    <property type="match status" value="1"/>
</dbReference>
<dbReference type="InterPro" id="IPR051087">
    <property type="entry name" value="Mitochondrial_ACSM"/>
</dbReference>
<evidence type="ECO:0000256" key="4">
    <source>
        <dbReference type="ARBA" id="ARBA00022840"/>
    </source>
</evidence>
<keyword evidence="4" id="KW-0067">ATP-binding</keyword>
<dbReference type="GO" id="GO:0006633">
    <property type="term" value="P:fatty acid biosynthetic process"/>
    <property type="evidence" value="ECO:0007669"/>
    <property type="project" value="TreeGrafter"/>
</dbReference>
<dbReference type="GO" id="GO:0015645">
    <property type="term" value="F:fatty acid ligase activity"/>
    <property type="evidence" value="ECO:0007669"/>
    <property type="project" value="TreeGrafter"/>
</dbReference>
<reference evidence="6 7" key="1">
    <citation type="submission" date="2018-06" db="EMBL/GenBank/DDBJ databases">
        <title>Genomic Encyclopedia of Type Strains, Phase IV (KMG-IV): sequencing the most valuable type-strain genomes for metagenomic binning, comparative biology and taxonomic classification.</title>
        <authorList>
            <person name="Goeker M."/>
        </authorList>
    </citation>
    <scope>NUCLEOTIDE SEQUENCE [LARGE SCALE GENOMIC DNA]</scope>
    <source>
        <strain evidence="6 7">DSM 25520</strain>
    </source>
</reference>
<dbReference type="PANTHER" id="PTHR43605">
    <property type="entry name" value="ACYL-COENZYME A SYNTHETASE"/>
    <property type="match status" value="1"/>
</dbReference>
<comment type="similarity">
    <text evidence="1">Belongs to the ATP-dependent AMP-binding enzyme family.</text>
</comment>
<evidence type="ECO:0000313" key="7">
    <source>
        <dbReference type="Proteomes" id="UP000253628"/>
    </source>
</evidence>
<name>A0A366HKE0_9BURK</name>
<dbReference type="OrthoDB" id="9766486at2"/>
<dbReference type="EMBL" id="QNRQ01000001">
    <property type="protein sequence ID" value="RBP43419.1"/>
    <property type="molecule type" value="Genomic_DNA"/>
</dbReference>
<feature type="domain" description="AMP-dependent synthetase/ligase" evidence="5">
    <location>
        <begin position="37"/>
        <end position="390"/>
    </location>
</feature>
<evidence type="ECO:0000256" key="1">
    <source>
        <dbReference type="ARBA" id="ARBA00006432"/>
    </source>
</evidence>
<keyword evidence="2" id="KW-0436">Ligase</keyword>
<dbReference type="Pfam" id="PF00501">
    <property type="entry name" value="AMP-binding"/>
    <property type="match status" value="1"/>
</dbReference>
<organism evidence="6 7">
    <name type="scientific">Eoetvoesiella caeni</name>
    <dbReference type="NCBI Taxonomy" id="645616"/>
    <lineage>
        <taxon>Bacteria</taxon>
        <taxon>Pseudomonadati</taxon>
        <taxon>Pseudomonadota</taxon>
        <taxon>Betaproteobacteria</taxon>
        <taxon>Burkholderiales</taxon>
        <taxon>Alcaligenaceae</taxon>
        <taxon>Eoetvoesiella</taxon>
    </lineage>
</organism>
<evidence type="ECO:0000256" key="2">
    <source>
        <dbReference type="ARBA" id="ARBA00022598"/>
    </source>
</evidence>